<dbReference type="SMART" id="SM00513">
    <property type="entry name" value="SAP"/>
    <property type="match status" value="1"/>
</dbReference>
<dbReference type="EMBL" id="JAAALK010000282">
    <property type="protein sequence ID" value="KAG8079655.1"/>
    <property type="molecule type" value="Genomic_DNA"/>
</dbReference>
<feature type="compositionally biased region" description="Pro residues" evidence="1">
    <location>
        <begin position="696"/>
        <end position="706"/>
    </location>
</feature>
<dbReference type="Pfam" id="PF16294">
    <property type="entry name" value="RSB_motif"/>
    <property type="match status" value="1"/>
</dbReference>
<keyword evidence="4" id="KW-1185">Reference proteome</keyword>
<feature type="region of interest" description="Disordered" evidence="1">
    <location>
        <begin position="47"/>
        <end position="103"/>
    </location>
</feature>
<feature type="region of interest" description="Disordered" evidence="1">
    <location>
        <begin position="352"/>
        <end position="445"/>
    </location>
</feature>
<dbReference type="EMBL" id="JAAALK010000282">
    <property type="protein sequence ID" value="KAG8079657.1"/>
    <property type="molecule type" value="Genomic_DNA"/>
</dbReference>
<dbReference type="OrthoDB" id="5348404at2759"/>
<dbReference type="PANTHER" id="PTHR47031:SF10">
    <property type="entry name" value="OS07G0626200 PROTEIN"/>
    <property type="match status" value="1"/>
</dbReference>
<dbReference type="CDD" id="cd12432">
    <property type="entry name" value="RRM_ACINU"/>
    <property type="match status" value="1"/>
</dbReference>
<name>A0A8J5W660_ZIZPA</name>
<dbReference type="InterPro" id="IPR032552">
    <property type="entry name" value="RSB_motif"/>
</dbReference>
<evidence type="ECO:0000313" key="3">
    <source>
        <dbReference type="EMBL" id="KAG8079654.1"/>
    </source>
</evidence>
<feature type="domain" description="SAP" evidence="2">
    <location>
        <begin position="10"/>
        <end position="44"/>
    </location>
</feature>
<feature type="region of interest" description="Disordered" evidence="1">
    <location>
        <begin position="749"/>
        <end position="768"/>
    </location>
</feature>
<dbReference type="Proteomes" id="UP000729402">
    <property type="component" value="Unassembled WGS sequence"/>
</dbReference>
<feature type="compositionally biased region" description="Polar residues" evidence="1">
    <location>
        <begin position="214"/>
        <end position="228"/>
    </location>
</feature>
<feature type="region of interest" description="Disordered" evidence="1">
    <location>
        <begin position="288"/>
        <end position="314"/>
    </location>
</feature>
<feature type="compositionally biased region" description="Low complexity" evidence="1">
    <location>
        <begin position="658"/>
        <end position="673"/>
    </location>
</feature>
<proteinExistence type="predicted"/>
<evidence type="ECO:0000313" key="4">
    <source>
        <dbReference type="Proteomes" id="UP000729402"/>
    </source>
</evidence>
<dbReference type="PROSITE" id="PS50800">
    <property type="entry name" value="SAP"/>
    <property type="match status" value="1"/>
</dbReference>
<evidence type="ECO:0000259" key="2">
    <source>
        <dbReference type="PROSITE" id="PS50800"/>
    </source>
</evidence>
<feature type="compositionally biased region" description="Basic and acidic residues" evidence="1">
    <location>
        <begin position="436"/>
        <end position="445"/>
    </location>
</feature>
<feature type="region of interest" description="Disordered" evidence="1">
    <location>
        <begin position="649"/>
        <end position="735"/>
    </location>
</feature>
<dbReference type="InterPro" id="IPR003034">
    <property type="entry name" value="SAP_dom"/>
</dbReference>
<accession>A0A8J5W660</accession>
<comment type="caution">
    <text evidence="3">The sequence shown here is derived from an EMBL/GenBank/DDBJ whole genome shotgun (WGS) entry which is preliminary data.</text>
</comment>
<feature type="region of interest" description="Disordered" evidence="1">
    <location>
        <begin position="512"/>
        <end position="568"/>
    </location>
</feature>
<evidence type="ECO:0000256" key="1">
    <source>
        <dbReference type="SAM" id="MobiDB-lite"/>
    </source>
</evidence>
<feature type="region of interest" description="Disordered" evidence="1">
    <location>
        <begin position="200"/>
        <end position="232"/>
    </location>
</feature>
<dbReference type="Pfam" id="PF02037">
    <property type="entry name" value="SAP"/>
    <property type="match status" value="1"/>
</dbReference>
<dbReference type="EMBL" id="JAAALK010000282">
    <property type="protein sequence ID" value="KAG8079654.1"/>
    <property type="molecule type" value="Genomic_DNA"/>
</dbReference>
<dbReference type="PANTHER" id="PTHR47031">
    <property type="entry name" value="SAP DNA-BINDING DOMAIN-CONTAINING PROTEIN"/>
    <property type="match status" value="1"/>
</dbReference>
<feature type="compositionally biased region" description="Polar residues" evidence="1">
    <location>
        <begin position="541"/>
        <end position="551"/>
    </location>
</feature>
<feature type="compositionally biased region" description="Basic and acidic residues" evidence="1">
    <location>
        <begin position="759"/>
        <end position="768"/>
    </location>
</feature>
<dbReference type="AlphaFoldDB" id="A0A8J5W660"/>
<sequence>MYPVLNNRPIDQWKVTELKDELRRRDLPVKGLKDDLVKRLAEVLQGEILDGGEETDSGTPSVEDQNEDKTLVSIDASGREASTEPNVDEGSSEVAAQNEGRVSVTEATKDSAVATTDVIHQEAVVATAEASQRTLVVVTQVSEGPLANVAATDEIISLSDAEATKGDVLESVPRDGNVVKEVYPPAEIHCEVIAEKVPDDDNSKKMTVDDIPSDVTSTDTKLDATSTKGEPGVNIDCEILEQEAVPSPPDAILSHADDVSSAGEQNAESTILKKNFSDNDLMYEKDQKDSMHTNGDCKPIHSGPKDQVSEVNPDLESQIKCVSISRDNISIDQNNSVKVNLNTDNSDLELESKQEMVEPSSSVPSLGDDLQGLDGGKERPQIDTSLQDTDLNLDKKENSPDSGSPEKLNLDRSSGDESMEEDVMETKHVNPNTKSDYLEGKTEVTSEHDVKEVTLIDTVTEGSTVHKKEVITEKKPVMPTEKTQKRKAKAQEVVANNEPIKHQRLWNMDSVNIPKQPEPISKLSDPVTSKDVHQPGLRQSFGRSESTSSADSAKERIVPPPQKPTTTSLRIDRFVRPFTLKAVQELLGKTGSVCSFWMDHIKTHCYVTYSSVEEAVATRNAVYNLQWPPNNRSYLVAEFVDPQEVKAKLEAPPPLPAPISTTTATTPKASSPSQQSKANQTMPPPHAGGASRGLLPTPPTLQPPPTSDQGQAREKHPSTPKNPVEPSAVTLDDLFRKTQASPRIYYMPLSEEAVSARHAARDKGQRGG</sequence>
<reference evidence="3" key="2">
    <citation type="submission" date="2021-02" db="EMBL/GenBank/DDBJ databases">
        <authorList>
            <person name="Kimball J.A."/>
            <person name="Haas M.W."/>
            <person name="Macchietto M."/>
            <person name="Kono T."/>
            <person name="Duquette J."/>
            <person name="Shao M."/>
        </authorList>
    </citation>
    <scope>NUCLEOTIDE SEQUENCE</scope>
    <source>
        <tissue evidence="3">Fresh leaf tissue</tissue>
    </source>
</reference>
<gene>
    <name evidence="3" type="ORF">GUJ93_ZPchr0007g4439</name>
</gene>
<protein>
    <recommendedName>
        <fullName evidence="2">SAP domain-containing protein</fullName>
    </recommendedName>
</protein>
<reference evidence="3" key="1">
    <citation type="journal article" date="2021" name="bioRxiv">
        <title>Whole Genome Assembly and Annotation of Northern Wild Rice, Zizania palustris L., Supports a Whole Genome Duplication in the Zizania Genus.</title>
        <authorList>
            <person name="Haas M."/>
            <person name="Kono T."/>
            <person name="Macchietto M."/>
            <person name="Millas R."/>
            <person name="McGilp L."/>
            <person name="Shao M."/>
            <person name="Duquette J."/>
            <person name="Hirsch C.N."/>
            <person name="Kimball J."/>
        </authorList>
    </citation>
    <scope>NUCLEOTIDE SEQUENCE</scope>
    <source>
        <tissue evidence="3">Fresh leaf tissue</tissue>
    </source>
</reference>
<organism evidence="3 4">
    <name type="scientific">Zizania palustris</name>
    <name type="common">Northern wild rice</name>
    <dbReference type="NCBI Taxonomy" id="103762"/>
    <lineage>
        <taxon>Eukaryota</taxon>
        <taxon>Viridiplantae</taxon>
        <taxon>Streptophyta</taxon>
        <taxon>Embryophyta</taxon>
        <taxon>Tracheophyta</taxon>
        <taxon>Spermatophyta</taxon>
        <taxon>Magnoliopsida</taxon>
        <taxon>Liliopsida</taxon>
        <taxon>Poales</taxon>
        <taxon>Poaceae</taxon>
        <taxon>BOP clade</taxon>
        <taxon>Oryzoideae</taxon>
        <taxon>Oryzeae</taxon>
        <taxon>Zizaniinae</taxon>
        <taxon>Zizania</taxon>
    </lineage>
</organism>
<dbReference type="InterPro" id="IPR034257">
    <property type="entry name" value="Acinus_RRM"/>
</dbReference>